<evidence type="ECO:0000313" key="3">
    <source>
        <dbReference type="Proteomes" id="UP001297272"/>
    </source>
</evidence>
<keyword evidence="1" id="KW-0472">Membrane</keyword>
<reference evidence="2 3" key="1">
    <citation type="submission" date="2021-03" db="EMBL/GenBank/DDBJ databases">
        <title>Tianweitania aestuarii sp. nov., isolated from a tidal flat.</title>
        <authorList>
            <person name="Park S."/>
            <person name="Yoon J.-H."/>
        </authorList>
    </citation>
    <scope>NUCLEOTIDE SEQUENCE [LARGE SCALE GENOMIC DNA]</scope>
    <source>
        <strain evidence="2 3">BSSL-BM11</strain>
    </source>
</reference>
<protein>
    <recommendedName>
        <fullName evidence="4">DUF3995 domain-containing protein</fullName>
    </recommendedName>
</protein>
<comment type="caution">
    <text evidence="2">The sequence shown here is derived from an EMBL/GenBank/DDBJ whole genome shotgun (WGS) entry which is preliminary data.</text>
</comment>
<keyword evidence="1" id="KW-0812">Transmembrane</keyword>
<gene>
    <name evidence="2" type="ORF">JYU29_18150</name>
</gene>
<name>A0ABS5S021_9HYPH</name>
<keyword evidence="3" id="KW-1185">Reference proteome</keyword>
<proteinExistence type="predicted"/>
<dbReference type="Proteomes" id="UP001297272">
    <property type="component" value="Unassembled WGS sequence"/>
</dbReference>
<evidence type="ECO:0000256" key="1">
    <source>
        <dbReference type="SAM" id="Phobius"/>
    </source>
</evidence>
<keyword evidence="1" id="KW-1133">Transmembrane helix</keyword>
<feature type="transmembrane region" description="Helical" evidence="1">
    <location>
        <begin position="32"/>
        <end position="50"/>
    </location>
</feature>
<evidence type="ECO:0008006" key="4">
    <source>
        <dbReference type="Google" id="ProtNLM"/>
    </source>
</evidence>
<dbReference type="RefSeq" id="WP_213986265.1">
    <property type="nucleotide sequence ID" value="NZ_JAFMNX010000006.1"/>
</dbReference>
<accession>A0ABS5S021</accession>
<organism evidence="2 3">
    <name type="scientific">Tianweitania aestuarii</name>
    <dbReference type="NCBI Taxonomy" id="2814886"/>
    <lineage>
        <taxon>Bacteria</taxon>
        <taxon>Pseudomonadati</taxon>
        <taxon>Pseudomonadota</taxon>
        <taxon>Alphaproteobacteria</taxon>
        <taxon>Hyphomicrobiales</taxon>
        <taxon>Phyllobacteriaceae</taxon>
        <taxon>Tianweitania</taxon>
    </lineage>
</organism>
<dbReference type="EMBL" id="JAFMNX010000006">
    <property type="protein sequence ID" value="MBS9722621.1"/>
    <property type="molecule type" value="Genomic_DNA"/>
</dbReference>
<sequence length="53" mass="5954">MSKALSLLILAMMALHLWRPLGFPGLRYRRDVWKIAVFALVAIAVTVLLSHHG</sequence>
<evidence type="ECO:0000313" key="2">
    <source>
        <dbReference type="EMBL" id="MBS9722621.1"/>
    </source>
</evidence>